<feature type="binding site" evidence="13">
    <location>
        <position position="246"/>
    </location>
    <ligand>
        <name>K(+)</name>
        <dbReference type="ChEBI" id="CHEBI:29103"/>
    </ligand>
</feature>
<dbReference type="Proteomes" id="UP000078435">
    <property type="component" value="Unassembled WGS sequence"/>
</dbReference>
<organism evidence="15 16">
    <name type="scientific">Aeromonas enteropelogenes</name>
    <name type="common">Aeromonas trota</name>
    <dbReference type="NCBI Taxonomy" id="29489"/>
    <lineage>
        <taxon>Bacteria</taxon>
        <taxon>Pseudomonadati</taxon>
        <taxon>Pseudomonadota</taxon>
        <taxon>Gammaproteobacteria</taxon>
        <taxon>Aeromonadales</taxon>
        <taxon>Aeromonadaceae</taxon>
        <taxon>Aeromonas</taxon>
    </lineage>
</organism>
<evidence type="ECO:0000256" key="7">
    <source>
        <dbReference type="ARBA" id="ARBA00022741"/>
    </source>
</evidence>
<comment type="activity regulation">
    <text evidence="13">Activated by a monovalent cation that binds near, but not in, the active site. The most likely occupant of the site in vivo is potassium. Ion binding induces a conformational change that may alter substrate affinity.</text>
</comment>
<feature type="binding site" evidence="13">
    <location>
        <position position="276"/>
    </location>
    <ligand>
        <name>ATP</name>
        <dbReference type="ChEBI" id="CHEBI:30616"/>
    </ligand>
</feature>
<protein>
    <recommendedName>
        <fullName evidence="3 13">Ribokinase</fullName>
        <shortName evidence="13">RK</shortName>
        <ecNumber evidence="2 13">2.7.1.15</ecNumber>
    </recommendedName>
</protein>
<dbReference type="InterPro" id="IPR011877">
    <property type="entry name" value="Ribokinase"/>
</dbReference>
<comment type="pathway">
    <text evidence="13">Carbohydrate metabolism; D-ribose degradation; D-ribose 5-phosphate from beta-D-ribopyranose: step 2/2.</text>
</comment>
<feature type="domain" description="Carbohydrate kinase PfkB" evidence="14">
    <location>
        <begin position="1"/>
        <end position="293"/>
    </location>
</feature>
<accession>A0A175VEN9</accession>
<reference evidence="15 16" key="1">
    <citation type="submission" date="2016-02" db="EMBL/GenBank/DDBJ databases">
        <title>Draft genome sequence of Aeromonas trota strain 1999lcr isolated from cerebrospinal fluid (CSF).</title>
        <authorList>
            <person name="Dallagassa C.B."/>
            <person name="Prediger K.C."/>
            <person name="Weiss V.A."/>
            <person name="Assis F.E."/>
            <person name="Baura V."/>
            <person name="Cruz L.M."/>
            <person name="Souza E.M."/>
            <person name="Pedrosa F.O."/>
            <person name="Fadel-Picheth C.M."/>
        </authorList>
    </citation>
    <scope>NUCLEOTIDE SEQUENCE [LARGE SCALE GENOMIC DNA]</scope>
    <source>
        <strain evidence="15 16">1999lcr</strain>
    </source>
</reference>
<comment type="caution">
    <text evidence="13">Lacks conserved residue(s) required for the propagation of feature annotation.</text>
</comment>
<proteinExistence type="inferred from homology"/>
<keyword evidence="4 13" id="KW-0963">Cytoplasm</keyword>
<comment type="function">
    <text evidence="13">Catalyzes the phosphorylation of ribose at O-5 in a reaction requiring ATP and magnesium. The resulting D-ribose-5-phosphate can then be used either for sythesis of nucleotides, histidine, and tryptophan, or as a component of the pentose phosphate pathway.</text>
</comment>
<dbReference type="Gene3D" id="3.40.1190.20">
    <property type="match status" value="1"/>
</dbReference>
<comment type="subunit">
    <text evidence="13">Homodimer.</text>
</comment>
<dbReference type="PRINTS" id="PR00990">
    <property type="entry name" value="RIBOKINASE"/>
</dbReference>
<feature type="binding site" evidence="13">
    <location>
        <position position="248"/>
    </location>
    <ligand>
        <name>K(+)</name>
        <dbReference type="ChEBI" id="CHEBI:29103"/>
    </ligand>
</feature>
<name>A0A175VEN9_AEREN</name>
<dbReference type="PANTHER" id="PTHR10584">
    <property type="entry name" value="SUGAR KINASE"/>
    <property type="match status" value="1"/>
</dbReference>
<comment type="catalytic activity">
    <reaction evidence="13">
        <text>D-ribose + ATP = D-ribose 5-phosphate + ADP + H(+)</text>
        <dbReference type="Rhea" id="RHEA:13697"/>
        <dbReference type="ChEBI" id="CHEBI:15378"/>
        <dbReference type="ChEBI" id="CHEBI:30616"/>
        <dbReference type="ChEBI" id="CHEBI:47013"/>
        <dbReference type="ChEBI" id="CHEBI:78346"/>
        <dbReference type="ChEBI" id="CHEBI:456216"/>
        <dbReference type="EC" id="2.7.1.15"/>
    </reaction>
</comment>
<dbReference type="InterPro" id="IPR029056">
    <property type="entry name" value="Ribokinase-like"/>
</dbReference>
<comment type="similarity">
    <text evidence="1">Belongs to the carbohydrate kinase pfkB family.</text>
</comment>
<feature type="binding site" evidence="13">
    <location>
        <begin position="11"/>
        <end position="13"/>
    </location>
    <ligand>
        <name>substrate</name>
    </ligand>
</feature>
<feature type="binding site" evidence="13">
    <location>
        <begin position="220"/>
        <end position="225"/>
    </location>
    <ligand>
        <name>ATP</name>
        <dbReference type="ChEBI" id="CHEBI:30616"/>
    </ligand>
</feature>
<dbReference type="NCBIfam" id="TIGR02152">
    <property type="entry name" value="D_ribokin_bact"/>
    <property type="match status" value="1"/>
</dbReference>
<dbReference type="FunFam" id="3.40.1190.20:FF:000012">
    <property type="entry name" value="Ribokinase"/>
    <property type="match status" value="1"/>
</dbReference>
<feature type="binding site" evidence="13">
    <location>
        <position position="291"/>
    </location>
    <ligand>
        <name>K(+)</name>
        <dbReference type="ChEBI" id="CHEBI:29103"/>
    </ligand>
</feature>
<evidence type="ECO:0000313" key="16">
    <source>
        <dbReference type="Proteomes" id="UP000078435"/>
    </source>
</evidence>
<keyword evidence="8 13" id="KW-0418">Kinase</keyword>
<evidence type="ECO:0000256" key="2">
    <source>
        <dbReference type="ARBA" id="ARBA00012035"/>
    </source>
</evidence>
<evidence type="ECO:0000256" key="8">
    <source>
        <dbReference type="ARBA" id="ARBA00022777"/>
    </source>
</evidence>
<dbReference type="PANTHER" id="PTHR10584:SF166">
    <property type="entry name" value="RIBOKINASE"/>
    <property type="match status" value="1"/>
</dbReference>
<dbReference type="PROSITE" id="PS00584">
    <property type="entry name" value="PFKB_KINASES_2"/>
    <property type="match status" value="1"/>
</dbReference>
<feature type="binding site" evidence="13">
    <location>
        <position position="252"/>
    </location>
    <ligand>
        <name>substrate</name>
    </ligand>
</feature>
<keyword evidence="9 13" id="KW-0067">ATP-binding</keyword>
<comment type="subcellular location">
    <subcellularLocation>
        <location evidence="13">Cytoplasm</location>
    </subcellularLocation>
</comment>
<dbReference type="InterPro" id="IPR002139">
    <property type="entry name" value="Ribo/fructo_kinase"/>
</dbReference>
<keyword evidence="11 13" id="KW-0630">Potassium</keyword>
<dbReference type="GO" id="GO:0005524">
    <property type="term" value="F:ATP binding"/>
    <property type="evidence" value="ECO:0007669"/>
    <property type="project" value="UniProtKB-UniRule"/>
</dbReference>
<evidence type="ECO:0000256" key="1">
    <source>
        <dbReference type="ARBA" id="ARBA00005380"/>
    </source>
</evidence>
<dbReference type="GO" id="GO:0004747">
    <property type="term" value="F:ribokinase activity"/>
    <property type="evidence" value="ECO:0007669"/>
    <property type="project" value="UniProtKB-UniRule"/>
</dbReference>
<keyword evidence="5 13" id="KW-0808">Transferase</keyword>
<keyword evidence="7 13" id="KW-0547">Nucleotide-binding</keyword>
<dbReference type="GO" id="GO:0005829">
    <property type="term" value="C:cytosol"/>
    <property type="evidence" value="ECO:0007669"/>
    <property type="project" value="TreeGrafter"/>
</dbReference>
<feature type="binding site" evidence="13">
    <location>
        <position position="282"/>
    </location>
    <ligand>
        <name>K(+)</name>
        <dbReference type="ChEBI" id="CHEBI:29103"/>
    </ligand>
</feature>
<dbReference type="GO" id="GO:0019303">
    <property type="term" value="P:D-ribose catabolic process"/>
    <property type="evidence" value="ECO:0007669"/>
    <property type="project" value="UniProtKB-UniRule"/>
</dbReference>
<evidence type="ECO:0000256" key="10">
    <source>
        <dbReference type="ARBA" id="ARBA00022842"/>
    </source>
</evidence>
<evidence type="ECO:0000256" key="5">
    <source>
        <dbReference type="ARBA" id="ARBA00022679"/>
    </source>
</evidence>
<dbReference type="InterPro" id="IPR011611">
    <property type="entry name" value="PfkB_dom"/>
</dbReference>
<feature type="binding site" evidence="13">
    <location>
        <position position="140"/>
    </location>
    <ligand>
        <name>substrate</name>
    </ligand>
</feature>
<dbReference type="STRING" id="29489.VL01_20045"/>
<evidence type="ECO:0000256" key="12">
    <source>
        <dbReference type="ARBA" id="ARBA00023277"/>
    </source>
</evidence>
<keyword evidence="6 13" id="KW-0479">Metal-binding</keyword>
<dbReference type="CDD" id="cd01174">
    <property type="entry name" value="ribokinase"/>
    <property type="match status" value="1"/>
</dbReference>
<dbReference type="HAMAP" id="MF_01987">
    <property type="entry name" value="Ribokinase"/>
    <property type="match status" value="1"/>
</dbReference>
<dbReference type="UniPathway" id="UPA00916">
    <property type="reaction ID" value="UER00889"/>
</dbReference>
<feature type="binding site" evidence="13">
    <location>
        <position position="285"/>
    </location>
    <ligand>
        <name>K(+)</name>
        <dbReference type="ChEBI" id="CHEBI:29103"/>
    </ligand>
</feature>
<dbReference type="InterPro" id="IPR002173">
    <property type="entry name" value="Carboh/pur_kinase_PfkB_CS"/>
</dbReference>
<dbReference type="EC" id="2.7.1.15" evidence="2 13"/>
<sequence length="310" mass="32308">MNRLVVLGSVNADHVLRVPHFPRPGETLTGHSYQVVPGGKGANQAVAAARLGASVSFIARIGDDAIGRQMRQGFAQDGIDVSAVELDDKLPTGIAIIYVSDEGENSIGISAEANGALSPAVVKRHETMIADAHTLLLQLEVPLESVFEATRLARAHGTRVVLNPAPARPLAAELLALVDLITPNQTEAELLTGVKVSDEASAREAANRFHQMGIAEVMITLGSQGVYCSNGQQQQLIPGFRVEAVDTTAAGDTFNGALLAAQLAGADFNGAVRFAHGAAALSVTKFGAQSSIPGKQEVDTFLQAQAAQGH</sequence>
<evidence type="ECO:0000256" key="13">
    <source>
        <dbReference type="HAMAP-Rule" id="MF_01987"/>
    </source>
</evidence>
<keyword evidence="12 13" id="KW-0119">Carbohydrate metabolism</keyword>
<dbReference type="Pfam" id="PF00294">
    <property type="entry name" value="PfkB"/>
    <property type="match status" value="1"/>
</dbReference>
<evidence type="ECO:0000256" key="4">
    <source>
        <dbReference type="ARBA" id="ARBA00022490"/>
    </source>
</evidence>
<comment type="caution">
    <text evidence="15">The sequence shown here is derived from an EMBL/GenBank/DDBJ whole genome shotgun (WGS) entry which is preliminary data.</text>
</comment>
<feature type="binding site" evidence="13">
    <location>
        <begin position="251"/>
        <end position="252"/>
    </location>
    <ligand>
        <name>ATP</name>
        <dbReference type="ChEBI" id="CHEBI:30616"/>
    </ligand>
</feature>
<dbReference type="EMBL" id="JMGO02000018">
    <property type="protein sequence ID" value="KXU78432.1"/>
    <property type="molecule type" value="Genomic_DNA"/>
</dbReference>
<gene>
    <name evidence="13" type="primary">rbsK</name>
    <name evidence="15" type="ORF">LCR_04650</name>
</gene>
<dbReference type="NCBIfam" id="NF008353">
    <property type="entry name" value="PRK11142.1"/>
    <property type="match status" value="1"/>
</dbReference>
<feature type="binding site" evidence="13">
    <location>
        <position position="184"/>
    </location>
    <ligand>
        <name>ATP</name>
        <dbReference type="ChEBI" id="CHEBI:30616"/>
    </ligand>
</feature>
<comment type="cofactor">
    <cofactor evidence="13">
        <name>Mg(2+)</name>
        <dbReference type="ChEBI" id="CHEBI:18420"/>
    </cofactor>
    <text evidence="13">Requires a divalent cation, most likely magnesium in vivo, as an electrophilic catalyst to aid phosphoryl group transfer. It is the chelate of the metal and the nucleotide that is the actual substrate.</text>
</comment>
<evidence type="ECO:0000259" key="14">
    <source>
        <dbReference type="Pfam" id="PF00294"/>
    </source>
</evidence>
<dbReference type="OrthoDB" id="9775849at2"/>
<evidence type="ECO:0000256" key="9">
    <source>
        <dbReference type="ARBA" id="ARBA00022840"/>
    </source>
</evidence>
<feature type="binding site" evidence="13">
    <location>
        <begin position="39"/>
        <end position="43"/>
    </location>
    <ligand>
        <name>substrate</name>
    </ligand>
</feature>
<evidence type="ECO:0000256" key="11">
    <source>
        <dbReference type="ARBA" id="ARBA00022958"/>
    </source>
</evidence>
<feature type="active site" description="Proton acceptor" evidence="13">
    <location>
        <position position="252"/>
    </location>
</feature>
<dbReference type="GO" id="GO:0046872">
    <property type="term" value="F:metal ion binding"/>
    <property type="evidence" value="ECO:0007669"/>
    <property type="project" value="UniProtKB-KW"/>
</dbReference>
<evidence type="ECO:0000256" key="3">
    <source>
        <dbReference type="ARBA" id="ARBA00016943"/>
    </source>
</evidence>
<evidence type="ECO:0000313" key="15">
    <source>
        <dbReference type="EMBL" id="KXU78432.1"/>
    </source>
</evidence>
<comment type="similarity">
    <text evidence="13">Belongs to the carbohydrate kinase PfkB family. Ribokinase subfamily.</text>
</comment>
<dbReference type="SUPFAM" id="SSF53613">
    <property type="entry name" value="Ribokinase-like"/>
    <property type="match status" value="1"/>
</dbReference>
<feature type="binding site" evidence="13">
    <location>
        <position position="287"/>
    </location>
    <ligand>
        <name>K(+)</name>
        <dbReference type="ChEBI" id="CHEBI:29103"/>
    </ligand>
</feature>
<evidence type="ECO:0000256" key="6">
    <source>
        <dbReference type="ARBA" id="ARBA00022723"/>
    </source>
</evidence>
<keyword evidence="10 13" id="KW-0460">Magnesium</keyword>
<dbReference type="AlphaFoldDB" id="A0A175VEN9"/>
<dbReference type="RefSeq" id="WP_061477532.1">
    <property type="nucleotide sequence ID" value="NZ_JMGO02000018.1"/>
</dbReference>